<dbReference type="EMBL" id="BA000059">
    <property type="protein sequence ID" value="BAO05114.1"/>
    <property type="molecule type" value="Genomic_DNA"/>
</dbReference>
<dbReference type="RefSeq" id="WP_030032269.1">
    <property type="nucleotide sequence ID" value="NZ_BA000059.1"/>
</dbReference>
<gene>
    <name evidence="1" type="ORF">CBO05P2_089</name>
</gene>
<dbReference type="Proteomes" id="UP000054164">
    <property type="component" value="Unassembled WGS sequence"/>
</dbReference>
<protein>
    <submittedName>
        <fullName evidence="1">Uncharacterized protein</fullName>
    </submittedName>
</protein>
<name>A0A060N9U7_CLOBO</name>
<evidence type="ECO:0000313" key="1">
    <source>
        <dbReference type="EMBL" id="BAO05114.1"/>
    </source>
</evidence>
<dbReference type="AlphaFoldDB" id="A0A060N9U7"/>
<accession>A0A060N9U7</accession>
<reference evidence="1" key="1">
    <citation type="submission" date="2013-10" db="EMBL/GenBank/DDBJ databases">
        <title>Draft genome sequence of Clostridium botulinum type B strain Osaka05.</title>
        <authorList>
            <person name="Sakaguchi Y."/>
            <person name="Hosomi K."/>
            <person name="Uchiyama J."/>
            <person name="Ogura Y."/>
            <person name="Sakaguchi M."/>
            <person name="Kohda T."/>
            <person name="Mukamoto M."/>
            <person name="Misawa N."/>
            <person name="Matsuzaki S."/>
            <person name="Hayashi T."/>
            <person name="Kozaki S."/>
        </authorList>
    </citation>
    <scope>NUCLEOTIDE SEQUENCE</scope>
    <source>
        <strain evidence="1">Osaka05</strain>
    </source>
</reference>
<proteinExistence type="predicted"/>
<dbReference type="HOGENOM" id="CLU_828206_0_0_9"/>
<organism evidence="1">
    <name type="scientific">Clostridium botulinum B str. Osaka05</name>
    <dbReference type="NCBI Taxonomy" id="1407017"/>
    <lineage>
        <taxon>Bacteria</taxon>
        <taxon>Bacillati</taxon>
        <taxon>Bacillota</taxon>
        <taxon>Clostridia</taxon>
        <taxon>Eubacteriales</taxon>
        <taxon>Clostridiaceae</taxon>
        <taxon>Clostridium</taxon>
    </lineage>
</organism>
<sequence>MEKYEYGVNGLLSEEDKILIEWDNEEIKKYGHRLHRNFEIGDKVTLRDSRLYGYNEELIRLADTKEEVFINDIDFNDDGSIWPYDIVTKNKRYFYRFFPSEFNYKINISKEEKYSVYKKKDGYPAISKKEKDLPLIVETANLKEAEMELKRYLSKKTFDYNTNVLNKISDTLKKNEQNTYIKQDIEKTKKQIKYMLGLTFSDRMNDGRDISFDILLPIQFNTEKEAVDNQGLFFARMEYLDENVVISIYEKDEILEKNHKIINTIQWKDFYYYKCSITRKESIGKLCIDPMIDEEPCAERFDKILKKLTTRETFSLQCLAYWVEPAFQSIKIRQW</sequence>